<feature type="coiled-coil region" evidence="1">
    <location>
        <begin position="431"/>
        <end position="462"/>
    </location>
</feature>
<feature type="compositionally biased region" description="Polar residues" evidence="2">
    <location>
        <begin position="572"/>
        <end position="583"/>
    </location>
</feature>
<proteinExistence type="predicted"/>
<dbReference type="Proteomes" id="UP001429564">
    <property type="component" value="Unassembled WGS sequence"/>
</dbReference>
<protein>
    <submittedName>
        <fullName evidence="3">Uncharacterized protein</fullName>
    </submittedName>
</protein>
<gene>
    <name evidence="3" type="ORF">DL239_20005</name>
</gene>
<keyword evidence="1" id="KW-0175">Coiled coil</keyword>
<evidence type="ECO:0000313" key="3">
    <source>
        <dbReference type="EMBL" id="NIZ63254.1"/>
    </source>
</evidence>
<keyword evidence="4" id="KW-1185">Reference proteome</keyword>
<accession>A0ABX0WC72</accession>
<dbReference type="RefSeq" id="WP_167685849.1">
    <property type="nucleotide sequence ID" value="NZ_QHLQ01000033.1"/>
</dbReference>
<evidence type="ECO:0000256" key="2">
    <source>
        <dbReference type="SAM" id="MobiDB-lite"/>
    </source>
</evidence>
<reference evidence="3 4" key="1">
    <citation type="submission" date="2018-05" db="EMBL/GenBank/DDBJ databases">
        <authorList>
            <person name="Zhang Y.-J."/>
        </authorList>
    </citation>
    <scope>NUCLEOTIDE SEQUENCE [LARGE SCALE GENOMIC DNA]</scope>
    <source>
        <strain evidence="3 4">CY04</strain>
    </source>
</reference>
<sequence>MPFTNIPDLTADRAKYVSKAKAELKSQLKDNTILKFYYYDGLSTGAGNGQMFLFGKVPPADLKILKDKSKTHALGECFLKGQELNIILSKGRIQSKKLTALMKEVNPALSAVLVDGLDPNATLTGAAVAVDPEKAQAENAAEEARKHFSRIPKGLMGGGVDALRDLRDKIGDLADEDSPDLLTIRKHLATMEKAVRKLSDPSSLPSLSERKEAAGKLLAKANASFDSLPEEMSGPGIQTLKNILDKIEELAKADVPKVDMIVKLSDGLLKGIQKLTGDAPTDGEKSEDPSLKEKSDRLWNKVMERFDRIKALITDDERAELRKIWGLADKTRETGNSANVTKVLVALDKKILEFAKLAMADKEKAKAGATQTPATGSEAERLTAVIEKKVVWVRKAEGLVTQERGKLEKIRFAILKTKENEGDPTALLKDFDTAEKRLDSVREALTEQRRQHSELLTRLEAASAVDPNLKRIAEAAEADLTKLDTLFDDIPMEAAKAQIQETLEEMGAAVEWREKRLKEEIRDGKHGMGRHGPQTGLEAQGVRAATTEAYYDTSDSNAAKHKVKNRGGVAPDSTSNPAGTAQRSVERNPDGSAKNTTVKWNAIDITYAEEDGKRVIVDVDKTAKSIVATASNTGASQVGSMWATPVLEKRAFDIFNKIAKDVEKYQEYKKKTGTGYNDFKSLEITLGINESGGAGWGYAVKKVGKKSEHLDEPTAKGFLHDFQDGNIGLDELFKKLQVKMMETDDTGKNMIQGATAIFRRSNKTASFTMVTMYPNNDEDHLEWRPNKDYTGTLEFKGPSPVGTKTFNMLSMP</sequence>
<feature type="region of interest" description="Disordered" evidence="2">
    <location>
        <begin position="552"/>
        <end position="595"/>
    </location>
</feature>
<organism evidence="3 4">
    <name type="scientific">Parasedimentitalea denitrificans</name>
    <dbReference type="NCBI Taxonomy" id="2211118"/>
    <lineage>
        <taxon>Bacteria</taxon>
        <taxon>Pseudomonadati</taxon>
        <taxon>Pseudomonadota</taxon>
        <taxon>Alphaproteobacteria</taxon>
        <taxon>Rhodobacterales</taxon>
        <taxon>Paracoccaceae</taxon>
        <taxon>Parasedimentitalea</taxon>
    </lineage>
</organism>
<name>A0ABX0WC72_9RHOB</name>
<evidence type="ECO:0000256" key="1">
    <source>
        <dbReference type="SAM" id="Coils"/>
    </source>
</evidence>
<evidence type="ECO:0000313" key="4">
    <source>
        <dbReference type="Proteomes" id="UP001429564"/>
    </source>
</evidence>
<dbReference type="EMBL" id="QHLQ01000033">
    <property type="protein sequence ID" value="NIZ63254.1"/>
    <property type="molecule type" value="Genomic_DNA"/>
</dbReference>
<comment type="caution">
    <text evidence="3">The sequence shown here is derived from an EMBL/GenBank/DDBJ whole genome shotgun (WGS) entry which is preliminary data.</text>
</comment>